<dbReference type="EMBL" id="ABDG02000025">
    <property type="protein sequence ID" value="EHK43860.1"/>
    <property type="molecule type" value="Genomic_DNA"/>
</dbReference>
<evidence type="ECO:0000313" key="4">
    <source>
        <dbReference type="Proteomes" id="UP000005426"/>
    </source>
</evidence>
<dbReference type="HOGENOM" id="CLU_009958_6_1_1"/>
<evidence type="ECO:0000313" key="3">
    <source>
        <dbReference type="EMBL" id="EHK43860.1"/>
    </source>
</evidence>
<dbReference type="InterPro" id="IPR013126">
    <property type="entry name" value="Hsp_70_fam"/>
</dbReference>
<reference evidence="3 4" key="1">
    <citation type="journal article" date="2011" name="Genome Biol.">
        <title>Comparative genome sequence analysis underscores mycoparasitism as the ancestral life style of Trichoderma.</title>
        <authorList>
            <person name="Kubicek C.P."/>
            <person name="Herrera-Estrella A."/>
            <person name="Seidl-Seiboth V."/>
            <person name="Martinez D.A."/>
            <person name="Druzhinina I.S."/>
            <person name="Thon M."/>
            <person name="Zeilinger S."/>
            <person name="Casas-Flores S."/>
            <person name="Horwitz B.A."/>
            <person name="Mukherjee P.K."/>
            <person name="Mukherjee M."/>
            <person name="Kredics L."/>
            <person name="Alcaraz L.D."/>
            <person name="Aerts A."/>
            <person name="Antal Z."/>
            <person name="Atanasova L."/>
            <person name="Cervantes-Badillo M.G."/>
            <person name="Challacombe J."/>
            <person name="Chertkov O."/>
            <person name="McCluskey K."/>
            <person name="Coulpier F."/>
            <person name="Deshpande N."/>
            <person name="von Doehren H."/>
            <person name="Ebbole D.J."/>
            <person name="Esquivel-Naranjo E.U."/>
            <person name="Fekete E."/>
            <person name="Flipphi M."/>
            <person name="Glaser F."/>
            <person name="Gomez-Rodriguez E.Y."/>
            <person name="Gruber S."/>
            <person name="Han C."/>
            <person name="Henrissat B."/>
            <person name="Hermosa R."/>
            <person name="Hernandez-Onate M."/>
            <person name="Karaffa L."/>
            <person name="Kosti I."/>
            <person name="Le Crom S."/>
            <person name="Lindquist E."/>
            <person name="Lucas S."/>
            <person name="Luebeck M."/>
            <person name="Luebeck P.S."/>
            <person name="Margeot A."/>
            <person name="Metz B."/>
            <person name="Misra M."/>
            <person name="Nevalainen H."/>
            <person name="Omann M."/>
            <person name="Packer N."/>
            <person name="Perrone G."/>
            <person name="Uresti-Rivera E.E."/>
            <person name="Salamov A."/>
            <person name="Schmoll M."/>
            <person name="Seiboth B."/>
            <person name="Shapiro H."/>
            <person name="Sukno S."/>
            <person name="Tamayo-Ramos J.A."/>
            <person name="Tisch D."/>
            <person name="Wiest A."/>
            <person name="Wilkinson H.H."/>
            <person name="Zhang M."/>
            <person name="Coutinho P.M."/>
            <person name="Kenerley C.M."/>
            <person name="Monte E."/>
            <person name="Baker S.E."/>
            <person name="Grigoriev I.V."/>
        </authorList>
    </citation>
    <scope>NUCLEOTIDE SEQUENCE [LARGE SCALE GENOMIC DNA]</scope>
    <source>
        <strain evidence="4">ATCC 20476 / IMI 206040</strain>
    </source>
</reference>
<dbReference type="PANTHER" id="PTHR14187">
    <property type="entry name" value="ALPHA KINASE/ELONGATION FACTOR 2 KINASE"/>
    <property type="match status" value="1"/>
</dbReference>
<dbReference type="PANTHER" id="PTHR14187:SF5">
    <property type="entry name" value="HEAT SHOCK 70 KDA PROTEIN 12A"/>
    <property type="match status" value="1"/>
</dbReference>
<dbReference type="Proteomes" id="UP000005426">
    <property type="component" value="Unassembled WGS sequence"/>
</dbReference>
<comment type="caution">
    <text evidence="3">The sequence shown here is derived from an EMBL/GenBank/DDBJ whole genome shotgun (WGS) entry which is preliminary data.</text>
</comment>
<dbReference type="eggNOG" id="KOG0101">
    <property type="taxonomic scope" value="Eukaryota"/>
</dbReference>
<dbReference type="AlphaFoldDB" id="G9NZF4"/>
<dbReference type="STRING" id="452589.G9NZF4"/>
<dbReference type="OMA" id="WYINIGD"/>
<evidence type="ECO:0000256" key="1">
    <source>
        <dbReference type="ARBA" id="ARBA00022741"/>
    </source>
</evidence>
<accession>G9NZF4</accession>
<organism evidence="3 4">
    <name type="scientific">Hypocrea atroviridis (strain ATCC 20476 / IMI 206040)</name>
    <name type="common">Trichoderma atroviride</name>
    <dbReference type="NCBI Taxonomy" id="452589"/>
    <lineage>
        <taxon>Eukaryota</taxon>
        <taxon>Fungi</taxon>
        <taxon>Dikarya</taxon>
        <taxon>Ascomycota</taxon>
        <taxon>Pezizomycotina</taxon>
        <taxon>Sordariomycetes</taxon>
        <taxon>Hypocreomycetidae</taxon>
        <taxon>Hypocreales</taxon>
        <taxon>Hypocreaceae</taxon>
        <taxon>Trichoderma</taxon>
    </lineage>
</organism>
<dbReference type="InterPro" id="IPR043129">
    <property type="entry name" value="ATPase_NBD"/>
</dbReference>
<dbReference type="PRINTS" id="PR00301">
    <property type="entry name" value="HEATSHOCK70"/>
</dbReference>
<dbReference type="CDD" id="cd10170">
    <property type="entry name" value="ASKHA_NBD_HSP70"/>
    <property type="match status" value="1"/>
</dbReference>
<dbReference type="Gene3D" id="3.30.420.40">
    <property type="match status" value="1"/>
</dbReference>
<gene>
    <name evidence="3" type="ORF">TRIATDRAFT_284614</name>
</gene>
<keyword evidence="1" id="KW-0547">Nucleotide-binding</keyword>
<dbReference type="Pfam" id="PF00012">
    <property type="entry name" value="HSP70"/>
    <property type="match status" value="1"/>
</dbReference>
<dbReference type="GO" id="GO:0005524">
    <property type="term" value="F:ATP binding"/>
    <property type="evidence" value="ECO:0007669"/>
    <property type="project" value="UniProtKB-KW"/>
</dbReference>
<sequence length="586" mass="65061">MTSASSPGSANRLIIALDFGTTYSGIAYAFSNDKVGLPVSIDNWPDQWSSTYNTAGEEGRRPVKIPTLVYYDSSDSSKFSWGAKAGASASRVAAVKLLLDPSQPRPKYLPDLDAEGEISKLPKPPLEIAADFIGAIYKHAISEMEKKLSVEYIASYPKDYVMTVPAVWSDAAKNATLQAAELAGLNPVHLIKEPEAAALWTTKQLDIALLPDDAFVVCDAGGGTVDLISYQVEETLPHIRVKELVPGTGGLAGSLGLNQRFDDAVRRLVGKEQWRVLQSSKGYNYAAKYFDRDVKRNFMNREDDEYFVSFPMAKLRNDPDRGLESNCWAMARVPPLREDTKVIFDPIIQEVLSLIEGQVEGAKAKLGGKSPKYIFLVGGFGASLYLLQRVVEKYPDIQVLQPPEAWAAIAKGAALYKMSNRAIVTSSSATRHYGVSTWGLYDESRDRGQPTLPFKDDTIRTEIMQWYINIGDDLLRHRQIKFPFCRKLDEGYTSDGLRFTDHLYECENDPAPVHPLKVGTFRINCTITSDFSGAPRDKFVKKTNKCGQVYYELSYDLVLTLDGALMKLSLEMDGQSYGSVEAKYHI</sequence>
<dbReference type="SUPFAM" id="SSF53067">
    <property type="entry name" value="Actin-like ATPase domain"/>
    <property type="match status" value="2"/>
</dbReference>
<keyword evidence="4" id="KW-1185">Reference proteome</keyword>
<name>G9NZF4_HYPAI</name>
<proteinExistence type="predicted"/>
<evidence type="ECO:0000256" key="2">
    <source>
        <dbReference type="ARBA" id="ARBA00022840"/>
    </source>
</evidence>
<protein>
    <submittedName>
        <fullName evidence="3">Uncharacterized protein</fullName>
    </submittedName>
</protein>
<keyword evidence="2" id="KW-0067">ATP-binding</keyword>
<dbReference type="GO" id="GO:0140662">
    <property type="term" value="F:ATP-dependent protein folding chaperone"/>
    <property type="evidence" value="ECO:0007669"/>
    <property type="project" value="InterPro"/>
</dbReference>
<dbReference type="OrthoDB" id="5332281at2759"/>